<dbReference type="GO" id="GO:0005768">
    <property type="term" value="C:endosome"/>
    <property type="evidence" value="ECO:0007669"/>
    <property type="project" value="UniProtKB-SubCell"/>
</dbReference>
<comment type="subcellular location">
    <subcellularLocation>
        <location evidence="1">Endosome</location>
    </subcellularLocation>
</comment>
<evidence type="ECO:0000313" key="6">
    <source>
        <dbReference type="Proteomes" id="UP000694843"/>
    </source>
</evidence>
<evidence type="ECO:0000256" key="3">
    <source>
        <dbReference type="ARBA" id="ARBA00022448"/>
    </source>
</evidence>
<evidence type="ECO:0000256" key="1">
    <source>
        <dbReference type="ARBA" id="ARBA00004177"/>
    </source>
</evidence>
<dbReference type="AlphaFoldDB" id="A0A8B7NZX3"/>
<dbReference type="PANTHER" id="PTHR13673">
    <property type="entry name" value="ESOPHAGEAL CANCER ASSOCIATED PROTEIN"/>
    <property type="match status" value="1"/>
</dbReference>
<dbReference type="GeneID" id="108675785"/>
<evidence type="ECO:0000256" key="2">
    <source>
        <dbReference type="ARBA" id="ARBA00010704"/>
    </source>
</evidence>
<dbReference type="InterPro" id="IPR029705">
    <property type="entry name" value="VPS35L"/>
</dbReference>
<dbReference type="KEGG" id="hazt:108675785"/>
<reference evidence="7" key="1">
    <citation type="submission" date="2025-08" db="UniProtKB">
        <authorList>
            <consortium name="RefSeq"/>
        </authorList>
    </citation>
    <scope>IDENTIFICATION</scope>
    <source>
        <tissue evidence="7">Whole organism</tissue>
    </source>
</reference>
<gene>
    <name evidence="7" type="primary">LOC108675785</name>
</gene>
<proteinExistence type="inferred from homology"/>
<keyword evidence="5" id="KW-0653">Protein transport</keyword>
<dbReference type="GO" id="GO:0032456">
    <property type="term" value="P:endocytic recycling"/>
    <property type="evidence" value="ECO:0007669"/>
    <property type="project" value="InterPro"/>
</dbReference>
<evidence type="ECO:0000256" key="4">
    <source>
        <dbReference type="ARBA" id="ARBA00022753"/>
    </source>
</evidence>
<evidence type="ECO:0000256" key="5">
    <source>
        <dbReference type="ARBA" id="ARBA00022927"/>
    </source>
</evidence>
<evidence type="ECO:0000313" key="7">
    <source>
        <dbReference type="RefSeq" id="XP_018019302.1"/>
    </source>
</evidence>
<keyword evidence="6" id="KW-1185">Reference proteome</keyword>
<accession>A0A8B7NZX3</accession>
<organism evidence="6 7">
    <name type="scientific">Hyalella azteca</name>
    <name type="common">Amphipod</name>
    <dbReference type="NCBI Taxonomy" id="294128"/>
    <lineage>
        <taxon>Eukaryota</taxon>
        <taxon>Metazoa</taxon>
        <taxon>Ecdysozoa</taxon>
        <taxon>Arthropoda</taxon>
        <taxon>Crustacea</taxon>
        <taxon>Multicrustacea</taxon>
        <taxon>Malacostraca</taxon>
        <taxon>Eumalacostraca</taxon>
        <taxon>Peracarida</taxon>
        <taxon>Amphipoda</taxon>
        <taxon>Senticaudata</taxon>
        <taxon>Talitrida</taxon>
        <taxon>Talitroidea</taxon>
        <taxon>Hyalellidae</taxon>
        <taxon>Hyalella</taxon>
    </lineage>
</organism>
<dbReference type="GO" id="GO:0015031">
    <property type="term" value="P:protein transport"/>
    <property type="evidence" value="ECO:0007669"/>
    <property type="project" value="UniProtKB-KW"/>
</dbReference>
<dbReference type="Proteomes" id="UP000694843">
    <property type="component" value="Unplaced"/>
</dbReference>
<keyword evidence="3" id="KW-0813">Transport</keyword>
<dbReference type="RefSeq" id="XP_018019302.1">
    <property type="nucleotide sequence ID" value="XM_018163813.2"/>
</dbReference>
<sequence length="956" mass="102482">MASDFRWLVKERDWNLEVSTSKPVPVKNHPLSSQHSIAVPNKFLGLPALPTECPLDPLSLADGNSFIDSKTKTPTILHEAQPRSTSDLFNFNEELKQLWTDLINELNSSCSTNANVLVSAYLPPPEHLCNDGSSDQGSATPAPAAVVGPNVKTSLTGRQCIAWRLKQLELHEGGKSAISAAASAASVGFTNHQFSEWLAAAKTHLQALWTADKRSLALKLTIQCVRFLSMLGPPEFYGTKFVLITDLLDTLADLVQGRVSGNKLALETGRNWLSKIASIRELLPRLYLQAALLPVSALLSQSEYESTLGCIFGGARGVSDGVVNAFLRIYSLRKAAATRGVRPQTNGVPYSDAQIKISIQEAVAALQWSWSNDDTCSDGDWQHRSRLIQPLLLYAMKLFALTPAALDETVCKDFLRPPGMGSDKGPSKIECSSSASTLQFSVLCSALQALPPQAFAVPLAHSIAQLTALRQTQGAWSNSWCSCVLTHLADRLLLLGPVSGVALVPLLAAVLPLLQPMEIECYLTAATPWLAFAAIHCSVADMESLLRHMVRRVTTADSVPAALLVAMLRGVLERATSAVCYTESMLALLAVAQSCCSDAALLSQLLGSVLLHNAAPLTSAPLVQQLLALAEAVHNSHSLLTTEDERRLLSQLVSTVIQRVTFHDPEEQLGVLVAVRAAFPQLHSVLVALVHAACSLLVRTARLSRNGRVNVSLARSCVAFSFISIASLECPAQRLRLYLLTASVARQHAAHGQADSCLKASIRDLNVCLNSPSPPCPTGDCWAHCSPTSWVGAIAGALVGTPNPPTSSSGVYLIRGLVQAVMSGSRPADATSIMVWCQALNCACGACQSSPVYAPATVEPLLLCGASPEQRAEAEQLCEQLLQHVCHACSSVRNGAEYSGAASQALLTVSCWLASKAHSPSFTSALAPLWSLLQRNPQQAHVLRWLQQRFSSPVLR</sequence>
<protein>
    <submittedName>
        <fullName evidence="7">VPS35 endosomal protein-sorting factor-like isoform X1</fullName>
    </submittedName>
</protein>
<comment type="similarity">
    <text evidence="2">Belongs to the VPS35L family.</text>
</comment>
<name>A0A8B7NZX3_HYAAZ</name>
<keyword evidence="4" id="KW-0967">Endosome</keyword>
<dbReference type="PANTHER" id="PTHR13673:SF0">
    <property type="entry name" value="VPS35 ENDOSOMAL PROTEIN-SORTING FACTOR-LIKE"/>
    <property type="match status" value="1"/>
</dbReference>
<dbReference type="OrthoDB" id="6346838at2759"/>